<comment type="caution">
    <text evidence="2">The sequence shown here is derived from an EMBL/GenBank/DDBJ whole genome shotgun (WGS) entry which is preliminary data.</text>
</comment>
<evidence type="ECO:0000313" key="2">
    <source>
        <dbReference type="EMBL" id="MDT0646560.1"/>
    </source>
</evidence>
<protein>
    <submittedName>
        <fullName evidence="2">DUF6452 family protein</fullName>
    </submittedName>
</protein>
<accession>A0ABU3CJN2</accession>
<evidence type="ECO:0000313" key="3">
    <source>
        <dbReference type="Proteomes" id="UP001245285"/>
    </source>
</evidence>
<dbReference type="InterPro" id="IPR045607">
    <property type="entry name" value="DUF6452"/>
</dbReference>
<name>A0ABU3CJN2_9FLAO</name>
<feature type="signal peptide" evidence="1">
    <location>
        <begin position="1"/>
        <end position="20"/>
    </location>
</feature>
<gene>
    <name evidence="2" type="ORF">RM545_07655</name>
</gene>
<dbReference type="PROSITE" id="PS51257">
    <property type="entry name" value="PROKAR_LIPOPROTEIN"/>
    <property type="match status" value="1"/>
</dbReference>
<keyword evidence="3" id="KW-1185">Reference proteome</keyword>
<reference evidence="2 3" key="1">
    <citation type="submission" date="2023-09" db="EMBL/GenBank/DDBJ databases">
        <authorList>
            <person name="Rey-Velasco X."/>
        </authorList>
    </citation>
    <scope>NUCLEOTIDE SEQUENCE [LARGE SCALE GENOMIC DNA]</scope>
    <source>
        <strain evidence="2 3">F260</strain>
    </source>
</reference>
<organism evidence="2 3">
    <name type="scientific">Autumnicola lenta</name>
    <dbReference type="NCBI Taxonomy" id="3075593"/>
    <lineage>
        <taxon>Bacteria</taxon>
        <taxon>Pseudomonadati</taxon>
        <taxon>Bacteroidota</taxon>
        <taxon>Flavobacteriia</taxon>
        <taxon>Flavobacteriales</taxon>
        <taxon>Flavobacteriaceae</taxon>
        <taxon>Autumnicola</taxon>
    </lineage>
</organism>
<sequence>MKSFYSKTIFIALASILLFAGCQRDDICPASTQTTSLLVMRFYDIEDRETPQAPINLRIKAVEDTSVFMLDVNRDSIAIPLRTDQDITSYEFTFNYAEEEDPDSPVEQNNTDIIDFYYAREEIYLNRACSFKINYSGLNARIDPGEDGAWILDYVIEQEEVENENNAHISFYY</sequence>
<dbReference type="EMBL" id="JAVRHO010000008">
    <property type="protein sequence ID" value="MDT0646560.1"/>
    <property type="molecule type" value="Genomic_DNA"/>
</dbReference>
<evidence type="ECO:0000256" key="1">
    <source>
        <dbReference type="SAM" id="SignalP"/>
    </source>
</evidence>
<dbReference type="RefSeq" id="WP_311494723.1">
    <property type="nucleotide sequence ID" value="NZ_JAVRHO010000008.1"/>
</dbReference>
<dbReference type="Proteomes" id="UP001245285">
    <property type="component" value="Unassembled WGS sequence"/>
</dbReference>
<keyword evidence="1" id="KW-0732">Signal</keyword>
<feature type="chain" id="PRO_5046196258" evidence="1">
    <location>
        <begin position="21"/>
        <end position="173"/>
    </location>
</feature>
<proteinExistence type="predicted"/>
<dbReference type="Pfam" id="PF20050">
    <property type="entry name" value="DUF6452"/>
    <property type="match status" value="1"/>
</dbReference>